<gene>
    <name evidence="2" type="ORF">IAD12_06585</name>
</gene>
<evidence type="ECO:0000256" key="1">
    <source>
        <dbReference type="SAM" id="SignalP"/>
    </source>
</evidence>
<feature type="signal peptide" evidence="1">
    <location>
        <begin position="1"/>
        <end position="22"/>
    </location>
</feature>
<reference evidence="2" key="2">
    <citation type="journal article" date="2021" name="PeerJ">
        <title>Extensive microbial diversity within the chicken gut microbiome revealed by metagenomics and culture.</title>
        <authorList>
            <person name="Gilroy R."/>
            <person name="Ravi A."/>
            <person name="Getino M."/>
            <person name="Pursley I."/>
            <person name="Horton D.L."/>
            <person name="Alikhan N.F."/>
            <person name="Baker D."/>
            <person name="Gharbi K."/>
            <person name="Hall N."/>
            <person name="Watson M."/>
            <person name="Adriaenssens E.M."/>
            <person name="Foster-Nyarko E."/>
            <person name="Jarju S."/>
            <person name="Secka A."/>
            <person name="Antonio M."/>
            <person name="Oren A."/>
            <person name="Chaudhuri R.R."/>
            <person name="La Ragione R."/>
            <person name="Hildebrand F."/>
            <person name="Pallen M.J."/>
        </authorList>
    </citation>
    <scope>NUCLEOTIDE SEQUENCE</scope>
    <source>
        <strain evidence="2">CHK176-22527</strain>
    </source>
</reference>
<organism evidence="2 3">
    <name type="scientific">Candidatus Allocopromorpha excrementavium</name>
    <dbReference type="NCBI Taxonomy" id="2840741"/>
    <lineage>
        <taxon>Bacteria</taxon>
        <taxon>Bacillati</taxon>
        <taxon>Bacillota</taxon>
        <taxon>Clostridia</taxon>
        <taxon>Eubacteriales</taxon>
        <taxon>Eubacteriaceae</taxon>
        <taxon>Eubacteriaceae incertae sedis</taxon>
        <taxon>Candidatus Allocopromorpha</taxon>
    </lineage>
</organism>
<dbReference type="AlphaFoldDB" id="A0A9D1KVA2"/>
<dbReference type="EMBL" id="DVLX01000083">
    <property type="protein sequence ID" value="HIT99902.1"/>
    <property type="molecule type" value="Genomic_DNA"/>
</dbReference>
<evidence type="ECO:0000313" key="2">
    <source>
        <dbReference type="EMBL" id="HIT99902.1"/>
    </source>
</evidence>
<protein>
    <recommendedName>
        <fullName evidence="4">PsbP C-terminal domain-containing protein</fullName>
    </recommendedName>
</protein>
<name>A0A9D1KVA2_9FIRM</name>
<dbReference type="PROSITE" id="PS51257">
    <property type="entry name" value="PROKAR_LIPOPROTEIN"/>
    <property type="match status" value="1"/>
</dbReference>
<accession>A0A9D1KVA2</accession>
<evidence type="ECO:0000313" key="3">
    <source>
        <dbReference type="Proteomes" id="UP000824159"/>
    </source>
</evidence>
<keyword evidence="1" id="KW-0732">Signal</keyword>
<evidence type="ECO:0008006" key="4">
    <source>
        <dbReference type="Google" id="ProtNLM"/>
    </source>
</evidence>
<dbReference type="Proteomes" id="UP000824159">
    <property type="component" value="Unassembled WGS sequence"/>
</dbReference>
<reference evidence="2" key="1">
    <citation type="submission" date="2020-10" db="EMBL/GenBank/DDBJ databases">
        <authorList>
            <person name="Gilroy R."/>
        </authorList>
    </citation>
    <scope>NUCLEOTIDE SEQUENCE</scope>
    <source>
        <strain evidence="2">CHK176-22527</strain>
    </source>
</reference>
<sequence length="187" mass="21061">MKLKRMIFFLPVILMLSLTLYACENSTTIEGESAEYTNADETFSVKLPSPEKDFWNINKDTSADILDLTDKNDAVNFQIQCLPKSSAQYIASDFASYQGYATVNILGDMLSSMNFKDMDIDTPDFITDSYAQSYTIENGDDTLKGIVVFMESENAYYTYTVMAVSDSYDSNEKAIEDILMSLEEITP</sequence>
<comment type="caution">
    <text evidence="2">The sequence shown here is derived from an EMBL/GenBank/DDBJ whole genome shotgun (WGS) entry which is preliminary data.</text>
</comment>
<feature type="chain" id="PRO_5039370242" description="PsbP C-terminal domain-containing protein" evidence="1">
    <location>
        <begin position="23"/>
        <end position="187"/>
    </location>
</feature>
<proteinExistence type="predicted"/>